<reference evidence="14 15" key="1">
    <citation type="submission" date="2020-06" db="EMBL/GenBank/DDBJ databases">
        <authorList>
            <person name="Li R."/>
            <person name="Bekaert M."/>
        </authorList>
    </citation>
    <scope>NUCLEOTIDE SEQUENCE [LARGE SCALE GENOMIC DNA]</scope>
    <source>
        <strain evidence="15">wild</strain>
    </source>
</reference>
<feature type="domain" description="C2H2-type" evidence="13">
    <location>
        <begin position="304"/>
        <end position="331"/>
    </location>
</feature>
<dbReference type="FunFam" id="3.30.160.60:FF:000226">
    <property type="entry name" value="Zinc finger protein 236 variant"/>
    <property type="match status" value="1"/>
</dbReference>
<evidence type="ECO:0000256" key="9">
    <source>
        <dbReference type="ARBA" id="ARBA00023125"/>
    </source>
</evidence>
<dbReference type="PROSITE" id="PS50157">
    <property type="entry name" value="ZINC_FINGER_C2H2_2"/>
    <property type="match status" value="7"/>
</dbReference>
<accession>A0A6J8EVI1</accession>
<feature type="domain" description="C2H2-type" evidence="13">
    <location>
        <begin position="276"/>
        <end position="303"/>
    </location>
</feature>
<keyword evidence="8" id="KW-0805">Transcription regulation</keyword>
<keyword evidence="5" id="KW-0677">Repeat</keyword>
<dbReference type="Pfam" id="PF00096">
    <property type="entry name" value="zf-C2H2"/>
    <property type="match status" value="5"/>
</dbReference>
<proteinExistence type="inferred from homology"/>
<keyword evidence="4" id="KW-0479">Metal-binding</keyword>
<keyword evidence="10" id="KW-0804">Transcription</keyword>
<dbReference type="PANTHER" id="PTHR24394">
    <property type="entry name" value="ZINC FINGER PROTEIN"/>
    <property type="match status" value="1"/>
</dbReference>
<evidence type="ECO:0000256" key="6">
    <source>
        <dbReference type="ARBA" id="ARBA00022771"/>
    </source>
</evidence>
<feature type="domain" description="C2H2-type" evidence="13">
    <location>
        <begin position="74"/>
        <end position="101"/>
    </location>
</feature>
<dbReference type="PANTHER" id="PTHR24394:SF29">
    <property type="entry name" value="MYONEURIN"/>
    <property type="match status" value="1"/>
</dbReference>
<evidence type="ECO:0000256" key="2">
    <source>
        <dbReference type="ARBA" id="ARBA00004123"/>
    </source>
</evidence>
<keyword evidence="7" id="KW-0862">Zinc</keyword>
<dbReference type="PROSITE" id="PS00028">
    <property type="entry name" value="ZINC_FINGER_C2H2_1"/>
    <property type="match status" value="9"/>
</dbReference>
<comment type="similarity">
    <text evidence="3">Belongs to the krueppel C2H2-type zinc-finger protein family.</text>
</comment>
<evidence type="ECO:0000256" key="5">
    <source>
        <dbReference type="ARBA" id="ARBA00022737"/>
    </source>
</evidence>
<dbReference type="FunFam" id="3.30.160.60:FF:000303">
    <property type="entry name" value="Zinc finger protein 41"/>
    <property type="match status" value="1"/>
</dbReference>
<evidence type="ECO:0000256" key="1">
    <source>
        <dbReference type="ARBA" id="ARBA00003767"/>
    </source>
</evidence>
<evidence type="ECO:0000256" key="12">
    <source>
        <dbReference type="PROSITE-ProRule" id="PRU00042"/>
    </source>
</evidence>
<dbReference type="AlphaFoldDB" id="A0A6J8EVI1"/>
<dbReference type="GO" id="GO:0005634">
    <property type="term" value="C:nucleus"/>
    <property type="evidence" value="ECO:0007669"/>
    <property type="project" value="UniProtKB-SubCell"/>
</dbReference>
<keyword evidence="11" id="KW-0539">Nucleus</keyword>
<feature type="domain" description="C2H2-type" evidence="13">
    <location>
        <begin position="203"/>
        <end position="230"/>
    </location>
</feature>
<keyword evidence="6 12" id="KW-0863">Zinc-finger</keyword>
<dbReference type="Gene3D" id="3.30.160.60">
    <property type="entry name" value="Classic Zinc Finger"/>
    <property type="match status" value="7"/>
</dbReference>
<protein>
    <submittedName>
        <fullName evidence="14">KRAB</fullName>
    </submittedName>
</protein>
<sequence>MQSNKSNRTDVPCKNGKFLCTTCGKILRSKYALSIHMDGHSGVKRFSCRICEKKFRHQSALFEHLKLHNGIKPFDCDVCGRKFIRKTILETHMKTHNGNQTYECKFCFSTFSNSDCFKKHIVKHNINNLDNVDTSVNVCDAEIYQTISSDEFLNDKDGELNNFVNNSEINDPNCVPLFMNLMSSLNKHKKLHAKKINVDLNLKFCDVCGQEFFKKDIVISHMKEHAADGIYIHICEICGKLFKSRKMFGLHIQKNHEIYDFPNKPKHQYIDTDRNHECDTCGKCFKKSGHLKVHTRIHTAVKPFKCDVCLKAFTSKCDLTRHFRIHTGETPYQCRICEMEFSLRRQYNCHMKKKH</sequence>
<dbReference type="InterPro" id="IPR013087">
    <property type="entry name" value="Znf_C2H2_type"/>
</dbReference>
<comment type="function">
    <text evidence="1">May be involved in transcriptional regulation.</text>
</comment>
<dbReference type="OrthoDB" id="6219366at2759"/>
<dbReference type="GO" id="GO:0000981">
    <property type="term" value="F:DNA-binding transcription factor activity, RNA polymerase II-specific"/>
    <property type="evidence" value="ECO:0007669"/>
    <property type="project" value="TreeGrafter"/>
</dbReference>
<dbReference type="InterPro" id="IPR036236">
    <property type="entry name" value="Znf_C2H2_sf"/>
</dbReference>
<evidence type="ECO:0000313" key="15">
    <source>
        <dbReference type="Proteomes" id="UP000507470"/>
    </source>
</evidence>
<evidence type="ECO:0000259" key="13">
    <source>
        <dbReference type="PROSITE" id="PS50157"/>
    </source>
</evidence>
<evidence type="ECO:0000256" key="3">
    <source>
        <dbReference type="ARBA" id="ARBA00006991"/>
    </source>
</evidence>
<keyword evidence="9" id="KW-0238">DNA-binding</keyword>
<evidence type="ECO:0000256" key="4">
    <source>
        <dbReference type="ARBA" id="ARBA00022723"/>
    </source>
</evidence>
<feature type="domain" description="C2H2-type" evidence="13">
    <location>
        <begin position="332"/>
        <end position="355"/>
    </location>
</feature>
<dbReference type="SMART" id="SM00355">
    <property type="entry name" value="ZnF_C2H2"/>
    <property type="match status" value="9"/>
</dbReference>
<keyword evidence="15" id="KW-1185">Reference proteome</keyword>
<comment type="subcellular location">
    <subcellularLocation>
        <location evidence="2">Nucleus</location>
    </subcellularLocation>
</comment>
<gene>
    <name evidence="14" type="ORF">MCOR_56353</name>
</gene>
<evidence type="ECO:0000256" key="7">
    <source>
        <dbReference type="ARBA" id="ARBA00022833"/>
    </source>
</evidence>
<dbReference type="FunFam" id="3.30.160.60:FF:001235">
    <property type="entry name" value="Si:ch211-119o8.6"/>
    <property type="match status" value="1"/>
</dbReference>
<dbReference type="EMBL" id="CACVKT020010036">
    <property type="protein sequence ID" value="CAC5424450.1"/>
    <property type="molecule type" value="Genomic_DNA"/>
</dbReference>
<dbReference type="GO" id="GO:1990837">
    <property type="term" value="F:sequence-specific double-stranded DNA binding"/>
    <property type="evidence" value="ECO:0007669"/>
    <property type="project" value="UniProtKB-ARBA"/>
</dbReference>
<dbReference type="SUPFAM" id="SSF57667">
    <property type="entry name" value="beta-beta-alpha zinc fingers"/>
    <property type="match status" value="5"/>
</dbReference>
<organism evidence="14 15">
    <name type="scientific">Mytilus coruscus</name>
    <name type="common">Sea mussel</name>
    <dbReference type="NCBI Taxonomy" id="42192"/>
    <lineage>
        <taxon>Eukaryota</taxon>
        <taxon>Metazoa</taxon>
        <taxon>Spiralia</taxon>
        <taxon>Lophotrochozoa</taxon>
        <taxon>Mollusca</taxon>
        <taxon>Bivalvia</taxon>
        <taxon>Autobranchia</taxon>
        <taxon>Pteriomorphia</taxon>
        <taxon>Mytilida</taxon>
        <taxon>Mytiloidea</taxon>
        <taxon>Mytilidae</taxon>
        <taxon>Mytilinae</taxon>
        <taxon>Mytilus</taxon>
    </lineage>
</organism>
<feature type="domain" description="C2H2-type" evidence="13">
    <location>
        <begin position="46"/>
        <end position="73"/>
    </location>
</feature>
<evidence type="ECO:0000256" key="10">
    <source>
        <dbReference type="ARBA" id="ARBA00023163"/>
    </source>
</evidence>
<dbReference type="GO" id="GO:0008270">
    <property type="term" value="F:zinc ion binding"/>
    <property type="evidence" value="ECO:0007669"/>
    <property type="project" value="UniProtKB-KW"/>
</dbReference>
<evidence type="ECO:0000256" key="11">
    <source>
        <dbReference type="ARBA" id="ARBA00023242"/>
    </source>
</evidence>
<evidence type="ECO:0000256" key="8">
    <source>
        <dbReference type="ARBA" id="ARBA00023015"/>
    </source>
</evidence>
<evidence type="ECO:0000313" key="14">
    <source>
        <dbReference type="EMBL" id="CAC5424450.1"/>
    </source>
</evidence>
<name>A0A6J8EVI1_MYTCO</name>
<feature type="domain" description="C2H2-type" evidence="13">
    <location>
        <begin position="18"/>
        <end position="45"/>
    </location>
</feature>
<dbReference type="Proteomes" id="UP000507470">
    <property type="component" value="Unassembled WGS sequence"/>
</dbReference>